<keyword evidence="2" id="KW-1185">Reference proteome</keyword>
<organism evidence="1 2">
    <name type="scientific">Olea europaea subsp. europaea</name>
    <dbReference type="NCBI Taxonomy" id="158383"/>
    <lineage>
        <taxon>Eukaryota</taxon>
        <taxon>Viridiplantae</taxon>
        <taxon>Streptophyta</taxon>
        <taxon>Embryophyta</taxon>
        <taxon>Tracheophyta</taxon>
        <taxon>Spermatophyta</taxon>
        <taxon>Magnoliopsida</taxon>
        <taxon>eudicotyledons</taxon>
        <taxon>Gunneridae</taxon>
        <taxon>Pentapetalae</taxon>
        <taxon>asterids</taxon>
        <taxon>lamiids</taxon>
        <taxon>Lamiales</taxon>
        <taxon>Oleaceae</taxon>
        <taxon>Oleeae</taxon>
        <taxon>Olea</taxon>
    </lineage>
</organism>
<protein>
    <submittedName>
        <fullName evidence="1">Uncharacterized protein</fullName>
    </submittedName>
</protein>
<evidence type="ECO:0000313" key="2">
    <source>
        <dbReference type="Proteomes" id="UP000594638"/>
    </source>
</evidence>
<evidence type="ECO:0000313" key="1">
    <source>
        <dbReference type="EMBL" id="CAA3004810.1"/>
    </source>
</evidence>
<gene>
    <name evidence="1" type="ORF">OLEA9_A006705</name>
</gene>
<comment type="caution">
    <text evidence="1">The sequence shown here is derived from an EMBL/GenBank/DDBJ whole genome shotgun (WGS) entry which is preliminary data.</text>
</comment>
<dbReference type="Gramene" id="OE9A006705T1">
    <property type="protein sequence ID" value="OE9A006705C1"/>
    <property type="gene ID" value="OE9A006705"/>
</dbReference>
<dbReference type="AlphaFoldDB" id="A0A8S0TNC9"/>
<dbReference type="Proteomes" id="UP000594638">
    <property type="component" value="Unassembled WGS sequence"/>
</dbReference>
<name>A0A8S0TNC9_OLEEU</name>
<proteinExistence type="predicted"/>
<sequence length="136" mass="15437">MQSWRLHSLLEPVVVVGGGAKVVYEKKWHALKQPPAPPLLLLPPLEARSAKRASTELRAAAAAQQMANEPCERREAYPFRQWARPVVVVLFVQAWRLCDCWHALTRSCLSWDIGLACARDREDKNGPTEERELRKG</sequence>
<accession>A0A8S0TNC9</accession>
<reference evidence="1 2" key="1">
    <citation type="submission" date="2019-12" db="EMBL/GenBank/DDBJ databases">
        <authorList>
            <person name="Alioto T."/>
            <person name="Alioto T."/>
            <person name="Gomez Garrido J."/>
        </authorList>
    </citation>
    <scope>NUCLEOTIDE SEQUENCE [LARGE SCALE GENOMIC DNA]</scope>
</reference>
<dbReference type="EMBL" id="CACTIH010006572">
    <property type="protein sequence ID" value="CAA3004810.1"/>
    <property type="molecule type" value="Genomic_DNA"/>
</dbReference>